<dbReference type="GO" id="GO:0017004">
    <property type="term" value="P:cytochrome complex assembly"/>
    <property type="evidence" value="ECO:0007669"/>
    <property type="project" value="UniProtKB-KW"/>
</dbReference>
<keyword evidence="4 6" id="KW-1133">Transmembrane helix</keyword>
<protein>
    <submittedName>
        <fullName evidence="8">C-type cytochrome biogenesis protein CcsB</fullName>
    </submittedName>
</protein>
<dbReference type="PANTHER" id="PTHR30071">
    <property type="entry name" value="HEME EXPORTER PROTEIN C"/>
    <property type="match status" value="1"/>
</dbReference>
<keyword evidence="9" id="KW-1185">Reference proteome</keyword>
<evidence type="ECO:0000313" key="9">
    <source>
        <dbReference type="Proteomes" id="UP001197378"/>
    </source>
</evidence>
<dbReference type="PANTHER" id="PTHR30071:SF1">
    <property type="entry name" value="CYTOCHROME B_B6 PROTEIN-RELATED"/>
    <property type="match status" value="1"/>
</dbReference>
<feature type="domain" description="Cytochrome c assembly protein" evidence="7">
    <location>
        <begin position="174"/>
        <end position="382"/>
    </location>
</feature>
<dbReference type="EMBL" id="JAAXYO010000165">
    <property type="protein sequence ID" value="MBU2788782.1"/>
    <property type="molecule type" value="Genomic_DNA"/>
</dbReference>
<feature type="transmembrane region" description="Helical" evidence="6">
    <location>
        <begin position="176"/>
        <end position="194"/>
    </location>
</feature>
<evidence type="ECO:0000256" key="5">
    <source>
        <dbReference type="ARBA" id="ARBA00023136"/>
    </source>
</evidence>
<dbReference type="InterPro" id="IPR017562">
    <property type="entry name" value="Cyt_c_biogenesis_CcsA"/>
</dbReference>
<dbReference type="NCBIfam" id="TIGR03144">
    <property type="entry name" value="cytochr_II_ccsB"/>
    <property type="match status" value="1"/>
</dbReference>
<reference evidence="8" key="1">
    <citation type="journal article" date="2021" name="ISME J.">
        <title>Genomic evolution of the class Acidithiobacillia: deep-branching Proteobacteria living in extreme acidic conditions.</title>
        <authorList>
            <person name="Moya-Beltran A."/>
            <person name="Beard S."/>
            <person name="Rojas-Villalobos C."/>
            <person name="Issotta F."/>
            <person name="Gallardo Y."/>
            <person name="Ulloa R."/>
            <person name="Giaveno A."/>
            <person name="Degli Esposti M."/>
            <person name="Johnson D.B."/>
            <person name="Quatrini R."/>
        </authorList>
    </citation>
    <scope>NUCLEOTIDE SEQUENCE</scope>
    <source>
        <strain evidence="8">VAN18-1</strain>
    </source>
</reference>
<evidence type="ECO:0000256" key="1">
    <source>
        <dbReference type="ARBA" id="ARBA00004141"/>
    </source>
</evidence>
<comment type="caution">
    <text evidence="8">The sequence shown here is derived from an EMBL/GenBank/DDBJ whole genome shotgun (WGS) entry which is preliminary data.</text>
</comment>
<organism evidence="8 9">
    <name type="scientific">Igneacidithiobacillus copahuensis</name>
    <dbReference type="NCBI Taxonomy" id="2724909"/>
    <lineage>
        <taxon>Bacteria</taxon>
        <taxon>Pseudomonadati</taxon>
        <taxon>Pseudomonadota</taxon>
        <taxon>Acidithiobacillia</taxon>
        <taxon>Acidithiobacillales</taxon>
        <taxon>Acidithiobacillaceae</taxon>
        <taxon>Igneacidithiobacillus</taxon>
    </lineage>
</organism>
<dbReference type="GO" id="GO:0020037">
    <property type="term" value="F:heme binding"/>
    <property type="evidence" value="ECO:0007669"/>
    <property type="project" value="InterPro"/>
</dbReference>
<feature type="transmembrane region" description="Helical" evidence="6">
    <location>
        <begin position="112"/>
        <end position="129"/>
    </location>
</feature>
<proteinExistence type="predicted"/>
<feature type="transmembrane region" description="Helical" evidence="6">
    <location>
        <begin position="24"/>
        <end position="41"/>
    </location>
</feature>
<dbReference type="RefSeq" id="WP_215872318.1">
    <property type="nucleotide sequence ID" value="NZ_JAAXYO010000165.1"/>
</dbReference>
<name>A0AAE3CKE0_9PROT</name>
<dbReference type="AlphaFoldDB" id="A0AAE3CKE0"/>
<gene>
    <name evidence="8" type="primary">ccsB</name>
    <name evidence="8" type="ORF">HFQ13_11330</name>
</gene>
<feature type="transmembrane region" description="Helical" evidence="6">
    <location>
        <begin position="141"/>
        <end position="156"/>
    </location>
</feature>
<feature type="transmembrane region" description="Helical" evidence="6">
    <location>
        <begin position="357"/>
        <end position="378"/>
    </location>
</feature>
<dbReference type="Proteomes" id="UP001197378">
    <property type="component" value="Unassembled WGS sequence"/>
</dbReference>
<feature type="transmembrane region" description="Helical" evidence="6">
    <location>
        <begin position="247"/>
        <end position="268"/>
    </location>
</feature>
<dbReference type="InterPro" id="IPR002541">
    <property type="entry name" value="Cyt_c_assembly"/>
</dbReference>
<keyword evidence="5 6" id="KW-0472">Membrane</keyword>
<sequence length="387" mass="43976">MSVQIEQQYTRFDKPFPSGLKQNLAWTAFLTVGAVGIWVVFQAQFWMWQYIILALWYAGLLWFGLKWPHFRLFTLAVLAIAGVGVGLYGLGYRDGDSLLLRYFLHSNAMFDWMSVAILCSAIGYYAYLFRGSETGGRWGQRFAWAASALGFAGLAIRWRETYIGHPSWGHIPVSDIYDVMALFCAMTILFYLYYEEESQSRGLGAFVLPLVLIADIFMFWVGAAYHLDRIAPLIPALQSFWMKIHVPSMFVAYANFYISAMAGLAYLLKDRAVKQGGFLRDRLPSLEILERSYSGTIAFGFLFFTVGTILGAVWAAKAWGGFWSWDPKETWALIVWLNYAGFLHARSQKSWHGRPMAWWALISLIVVTICFIGVNLFLGGLHSYGKL</sequence>
<comment type="subcellular location">
    <subcellularLocation>
        <location evidence="1">Membrane</location>
        <topology evidence="1">Multi-pass membrane protein</topology>
    </subcellularLocation>
</comment>
<feature type="transmembrane region" description="Helical" evidence="6">
    <location>
        <begin position="297"/>
        <end position="316"/>
    </location>
</feature>
<evidence type="ECO:0000259" key="7">
    <source>
        <dbReference type="Pfam" id="PF01578"/>
    </source>
</evidence>
<dbReference type="Pfam" id="PF01578">
    <property type="entry name" value="Cytochrom_C_asm"/>
    <property type="match status" value="1"/>
</dbReference>
<feature type="transmembrane region" description="Helical" evidence="6">
    <location>
        <begin position="206"/>
        <end position="227"/>
    </location>
</feature>
<evidence type="ECO:0000256" key="4">
    <source>
        <dbReference type="ARBA" id="ARBA00022989"/>
    </source>
</evidence>
<feature type="transmembrane region" description="Helical" evidence="6">
    <location>
        <begin position="72"/>
        <end position="92"/>
    </location>
</feature>
<accession>A0AAE3CKE0</accession>
<dbReference type="InterPro" id="IPR045062">
    <property type="entry name" value="Cyt_c_biogenesis_CcsA/CcmC"/>
</dbReference>
<evidence type="ECO:0000313" key="8">
    <source>
        <dbReference type="EMBL" id="MBU2788782.1"/>
    </source>
</evidence>
<keyword evidence="3" id="KW-0201">Cytochrome c-type biogenesis</keyword>
<keyword evidence="2 6" id="KW-0812">Transmembrane</keyword>
<evidence type="ECO:0000256" key="2">
    <source>
        <dbReference type="ARBA" id="ARBA00022692"/>
    </source>
</evidence>
<feature type="transmembrane region" description="Helical" evidence="6">
    <location>
        <begin position="47"/>
        <end position="65"/>
    </location>
</feature>
<evidence type="ECO:0000256" key="6">
    <source>
        <dbReference type="SAM" id="Phobius"/>
    </source>
</evidence>
<dbReference type="GO" id="GO:0005886">
    <property type="term" value="C:plasma membrane"/>
    <property type="evidence" value="ECO:0007669"/>
    <property type="project" value="TreeGrafter"/>
</dbReference>
<evidence type="ECO:0000256" key="3">
    <source>
        <dbReference type="ARBA" id="ARBA00022748"/>
    </source>
</evidence>